<accession>A0A653CCG2</accession>
<proteinExistence type="predicted"/>
<feature type="signal peptide" evidence="1">
    <location>
        <begin position="1"/>
        <end position="20"/>
    </location>
</feature>
<evidence type="ECO:0000256" key="1">
    <source>
        <dbReference type="SAM" id="SignalP"/>
    </source>
</evidence>
<dbReference type="OrthoDB" id="6736528at2759"/>
<dbReference type="Proteomes" id="UP000410492">
    <property type="component" value="Unassembled WGS sequence"/>
</dbReference>
<dbReference type="AlphaFoldDB" id="A0A653CCG2"/>
<keyword evidence="3" id="KW-1185">Reference proteome</keyword>
<evidence type="ECO:0000313" key="3">
    <source>
        <dbReference type="Proteomes" id="UP000410492"/>
    </source>
</evidence>
<dbReference type="EMBL" id="CAACVG010007472">
    <property type="protein sequence ID" value="VEN45631.1"/>
    <property type="molecule type" value="Genomic_DNA"/>
</dbReference>
<feature type="chain" id="PRO_5024999128" evidence="1">
    <location>
        <begin position="21"/>
        <end position="114"/>
    </location>
</feature>
<sequence>MVAHKTIFVLMVFAVVAVHAEIPEISINSSQVPNITYEFEAKRDLELGYSLHPTDLPMIVRIFSELYNRTFPEPYGWKVSIGCSLLYQPAAAQVIYVALNVKTKNATSVITIFN</sequence>
<protein>
    <submittedName>
        <fullName evidence="2">Uncharacterized protein</fullName>
    </submittedName>
</protein>
<keyword evidence="1" id="KW-0732">Signal</keyword>
<evidence type="ECO:0000313" key="2">
    <source>
        <dbReference type="EMBL" id="VEN45631.1"/>
    </source>
</evidence>
<gene>
    <name evidence="2" type="ORF">CALMAC_LOCUS8024</name>
</gene>
<reference evidence="2 3" key="1">
    <citation type="submission" date="2019-01" db="EMBL/GenBank/DDBJ databases">
        <authorList>
            <person name="Sayadi A."/>
        </authorList>
    </citation>
    <scope>NUCLEOTIDE SEQUENCE [LARGE SCALE GENOMIC DNA]</scope>
</reference>
<name>A0A653CCG2_CALMS</name>
<organism evidence="2 3">
    <name type="scientific">Callosobruchus maculatus</name>
    <name type="common">Southern cowpea weevil</name>
    <name type="synonym">Pulse bruchid</name>
    <dbReference type="NCBI Taxonomy" id="64391"/>
    <lineage>
        <taxon>Eukaryota</taxon>
        <taxon>Metazoa</taxon>
        <taxon>Ecdysozoa</taxon>
        <taxon>Arthropoda</taxon>
        <taxon>Hexapoda</taxon>
        <taxon>Insecta</taxon>
        <taxon>Pterygota</taxon>
        <taxon>Neoptera</taxon>
        <taxon>Endopterygota</taxon>
        <taxon>Coleoptera</taxon>
        <taxon>Polyphaga</taxon>
        <taxon>Cucujiformia</taxon>
        <taxon>Chrysomeloidea</taxon>
        <taxon>Chrysomelidae</taxon>
        <taxon>Bruchinae</taxon>
        <taxon>Bruchini</taxon>
        <taxon>Callosobruchus</taxon>
    </lineage>
</organism>